<comment type="caution">
    <text evidence="1">The sequence shown here is derived from an EMBL/GenBank/DDBJ whole genome shotgun (WGS) entry which is preliminary data.</text>
</comment>
<dbReference type="EMBL" id="VTVE01000002">
    <property type="protein sequence ID" value="NEX01904.1"/>
    <property type="molecule type" value="Genomic_DNA"/>
</dbReference>
<evidence type="ECO:0000313" key="1">
    <source>
        <dbReference type="EMBL" id="NEX01904.1"/>
    </source>
</evidence>
<evidence type="ECO:0000313" key="2">
    <source>
        <dbReference type="Proteomes" id="UP000473091"/>
    </source>
</evidence>
<gene>
    <name evidence="1" type="ORF">F0Q01_08415</name>
</gene>
<dbReference type="RefSeq" id="WP_090488125.1">
    <property type="nucleotide sequence ID" value="NZ_VTVE01000002.1"/>
</dbReference>
<sequence>MRGAIMANTNVIRYNKPNIGSLPKEIGKDILMTIMNTPKPDYEKRKKEAEELEDKIFAAEYNGKA</sequence>
<dbReference type="AlphaFoldDB" id="A0A6M0LH70"/>
<accession>A0A6M0LH70</accession>
<reference evidence="1 2" key="1">
    <citation type="submission" date="2019-09" db="EMBL/GenBank/DDBJ databases">
        <authorList>
            <person name="Pidcock S.E."/>
            <person name="Huws S.A."/>
        </authorList>
    </citation>
    <scope>NUCLEOTIDE SEQUENCE [LARGE SCALE GENOMIC DNA]</scope>
    <source>
        <strain evidence="1 2">MZ8</strain>
    </source>
</reference>
<organism evidence="1 2">
    <name type="scientific">Pseudobutyrivibrio xylanivorans</name>
    <dbReference type="NCBI Taxonomy" id="185007"/>
    <lineage>
        <taxon>Bacteria</taxon>
        <taxon>Bacillati</taxon>
        <taxon>Bacillota</taxon>
        <taxon>Clostridia</taxon>
        <taxon>Lachnospirales</taxon>
        <taxon>Lachnospiraceae</taxon>
        <taxon>Pseudobutyrivibrio</taxon>
    </lineage>
</organism>
<proteinExistence type="predicted"/>
<reference evidence="1 2" key="2">
    <citation type="submission" date="2020-03" db="EMBL/GenBank/DDBJ databases">
        <title>Investigating the evolutionary divergence of the Butyrivibrio group.</title>
        <authorList>
            <person name="Skvortsov T."/>
            <person name="Santos F.G."/>
            <person name="Ting K.S."/>
            <person name="Creevey C.J."/>
        </authorList>
    </citation>
    <scope>NUCLEOTIDE SEQUENCE [LARGE SCALE GENOMIC DNA]</scope>
    <source>
        <strain evidence="1 2">MZ8</strain>
    </source>
</reference>
<dbReference type="Proteomes" id="UP000473091">
    <property type="component" value="Unassembled WGS sequence"/>
</dbReference>
<name>A0A6M0LH70_PSEXY</name>
<protein>
    <submittedName>
        <fullName evidence="1">Uncharacterized protein</fullName>
    </submittedName>
</protein>